<comment type="caution">
    <text evidence="8">The sequence shown here is derived from an EMBL/GenBank/DDBJ whole genome shotgun (WGS) entry which is preliminary data.</text>
</comment>
<accession>A0A0L6W6M7</accession>
<keyword evidence="1" id="KW-0456">Lyase</keyword>
<dbReference type="InterPro" id="IPR036390">
    <property type="entry name" value="WH_DNA-bd_sf"/>
</dbReference>
<comment type="pathway">
    <text evidence="2">Porphyrin-containing compound metabolism.</text>
</comment>
<dbReference type="PATRIC" id="fig|281456.6.peg.95"/>
<dbReference type="InterPro" id="IPR053953">
    <property type="entry name" value="NirdL-like_HTH"/>
</dbReference>
<dbReference type="EMBL" id="LGTE01000001">
    <property type="protein sequence ID" value="KNZ71023.1"/>
    <property type="molecule type" value="Genomic_DNA"/>
</dbReference>
<dbReference type="RefSeq" id="WP_052216411.1">
    <property type="nucleotide sequence ID" value="NZ_LGTE01000001.1"/>
</dbReference>
<dbReference type="EC" id="4.1.1.111" evidence="4"/>
<dbReference type="InterPro" id="IPR040523">
    <property type="entry name" value="AsnC_trans_reg2"/>
</dbReference>
<evidence type="ECO:0000256" key="5">
    <source>
        <dbReference type="ARBA" id="ARBA00048470"/>
    </source>
</evidence>
<feature type="domain" description="Siroheme decarboxylase NirL-like HTH" evidence="7">
    <location>
        <begin position="6"/>
        <end position="52"/>
    </location>
</feature>
<evidence type="ECO:0000256" key="3">
    <source>
        <dbReference type="ARBA" id="ARBA00023457"/>
    </source>
</evidence>
<dbReference type="AlphaFoldDB" id="A0A0L6W6M7"/>
<protein>
    <recommendedName>
        <fullName evidence="4">siroheme decarboxylase</fullName>
        <ecNumber evidence="4">4.1.1.111</ecNumber>
    </recommendedName>
</protein>
<evidence type="ECO:0000313" key="9">
    <source>
        <dbReference type="Proteomes" id="UP000037175"/>
    </source>
</evidence>
<comment type="similarity">
    <text evidence="3">Belongs to the Ahb/Nir family.</text>
</comment>
<dbReference type="Gene3D" id="3.30.70.3460">
    <property type="match status" value="1"/>
</dbReference>
<gene>
    <name evidence="8" type="ORF">Tfer_0093</name>
</gene>
<dbReference type="SMART" id="SM00344">
    <property type="entry name" value="HTH_ASNC"/>
    <property type="match status" value="1"/>
</dbReference>
<comment type="catalytic activity">
    <reaction evidence="5">
        <text>siroheme + 2 H(+) = 12,18-didecarboxysiroheme + 2 CO2</text>
        <dbReference type="Rhea" id="RHEA:19093"/>
        <dbReference type="ChEBI" id="CHEBI:15378"/>
        <dbReference type="ChEBI" id="CHEBI:16526"/>
        <dbReference type="ChEBI" id="CHEBI:60052"/>
        <dbReference type="ChEBI" id="CHEBI:140497"/>
        <dbReference type="EC" id="4.1.1.111"/>
    </reaction>
</comment>
<reference evidence="9" key="1">
    <citation type="submission" date="2015-07" db="EMBL/GenBank/DDBJ databases">
        <title>Complete Genome of Thermincola ferriacetica strain Z-0001T.</title>
        <authorList>
            <person name="Lusk B."/>
            <person name="Badalamenti J.P."/>
            <person name="Parameswaran P."/>
            <person name="Bond D.R."/>
            <person name="Torres C.I."/>
        </authorList>
    </citation>
    <scope>NUCLEOTIDE SEQUENCE [LARGE SCALE GENOMIC DNA]</scope>
    <source>
        <strain evidence="9">Z-0001</strain>
    </source>
</reference>
<dbReference type="SUPFAM" id="SSF46785">
    <property type="entry name" value="Winged helix' DNA-binding domain"/>
    <property type="match status" value="1"/>
</dbReference>
<dbReference type="Proteomes" id="UP000037175">
    <property type="component" value="Unassembled WGS sequence"/>
</dbReference>
<evidence type="ECO:0000259" key="7">
    <source>
        <dbReference type="Pfam" id="PF22451"/>
    </source>
</evidence>
<dbReference type="PANTHER" id="PTHR43413:SF1">
    <property type="entry name" value="SIROHEME DECARBOXYLASE NIRL SUBUNIT"/>
    <property type="match status" value="1"/>
</dbReference>
<evidence type="ECO:0000256" key="2">
    <source>
        <dbReference type="ARBA" id="ARBA00023444"/>
    </source>
</evidence>
<name>A0A0L6W6M7_9FIRM</name>
<sequence>MFTELDKRIIRELQEDLPLTSRPYKVIADKIGITEEELLAKVREFVDKGIIRRFGAALRHREVGFTANAMVVWDVPDEKTREVGAIMAGFPEVSHCYQRPRYPGWPYNMFTMVHGLSKEECEATAARIAERTGIKKYDLLYSTAELKKDSMKYFMEE</sequence>
<keyword evidence="9" id="KW-1185">Reference proteome</keyword>
<evidence type="ECO:0000256" key="1">
    <source>
        <dbReference type="ARBA" id="ARBA00023239"/>
    </source>
</evidence>
<evidence type="ECO:0000256" key="4">
    <source>
        <dbReference type="ARBA" id="ARBA00023471"/>
    </source>
</evidence>
<dbReference type="InterPro" id="IPR019888">
    <property type="entry name" value="Tscrpt_reg_AsnC-like"/>
</dbReference>
<organism evidence="8 9">
    <name type="scientific">Thermincola ferriacetica</name>
    <dbReference type="NCBI Taxonomy" id="281456"/>
    <lineage>
        <taxon>Bacteria</taxon>
        <taxon>Bacillati</taxon>
        <taxon>Bacillota</taxon>
        <taxon>Clostridia</taxon>
        <taxon>Eubacteriales</taxon>
        <taxon>Thermincolaceae</taxon>
        <taxon>Thermincola</taxon>
    </lineage>
</organism>
<dbReference type="Pfam" id="PF22451">
    <property type="entry name" value="NirdL-like_HTH"/>
    <property type="match status" value="1"/>
</dbReference>
<dbReference type="InterPro" id="IPR050684">
    <property type="entry name" value="HTH-Siroheme_Decarb"/>
</dbReference>
<proteinExistence type="inferred from homology"/>
<evidence type="ECO:0000259" key="6">
    <source>
        <dbReference type="Pfam" id="PF17805"/>
    </source>
</evidence>
<dbReference type="GO" id="GO:0016829">
    <property type="term" value="F:lyase activity"/>
    <property type="evidence" value="ECO:0007669"/>
    <property type="project" value="UniProtKB-KW"/>
</dbReference>
<dbReference type="Pfam" id="PF17805">
    <property type="entry name" value="AsnC_trans_reg2"/>
    <property type="match status" value="1"/>
</dbReference>
<dbReference type="PANTHER" id="PTHR43413">
    <property type="entry name" value="TRANSCRIPTIONAL REGULATOR, ASNC FAMILY"/>
    <property type="match status" value="1"/>
</dbReference>
<evidence type="ECO:0000313" key="8">
    <source>
        <dbReference type="EMBL" id="KNZ71023.1"/>
    </source>
</evidence>
<feature type="domain" description="Siroheme decarboxylase AsnC-like ligand binding" evidence="6">
    <location>
        <begin position="63"/>
        <end position="147"/>
    </location>
</feature>